<reference evidence="1" key="1">
    <citation type="journal article" date="2023" name="Science">
        <title>Genome structures resolve the early diversification of teleost fishes.</title>
        <authorList>
            <person name="Parey E."/>
            <person name="Louis A."/>
            <person name="Montfort J."/>
            <person name="Bouchez O."/>
            <person name="Roques C."/>
            <person name="Iampietro C."/>
            <person name="Lluch J."/>
            <person name="Castinel A."/>
            <person name="Donnadieu C."/>
            <person name="Desvignes T."/>
            <person name="Floi Bucao C."/>
            <person name="Jouanno E."/>
            <person name="Wen M."/>
            <person name="Mejri S."/>
            <person name="Dirks R."/>
            <person name="Jansen H."/>
            <person name="Henkel C."/>
            <person name="Chen W.J."/>
            <person name="Zahm M."/>
            <person name="Cabau C."/>
            <person name="Klopp C."/>
            <person name="Thompson A.W."/>
            <person name="Robinson-Rechavi M."/>
            <person name="Braasch I."/>
            <person name="Lecointre G."/>
            <person name="Bobe J."/>
            <person name="Postlethwait J.H."/>
            <person name="Berthelot C."/>
            <person name="Roest Crollius H."/>
            <person name="Guiguen Y."/>
        </authorList>
    </citation>
    <scope>NUCLEOTIDE SEQUENCE</scope>
    <source>
        <strain evidence="1">WJC10195</strain>
    </source>
</reference>
<dbReference type="EMBL" id="JAINUF010000017">
    <property type="protein sequence ID" value="KAJ8338795.1"/>
    <property type="molecule type" value="Genomic_DNA"/>
</dbReference>
<sequence length="107" mass="11903">MGTPFSRQVYIEGPRCGVSEKRSVHLLNNIFWQAKLATWFSKENKRLETGPVEAARLRGERREALGLSPLAAGPARLWLRLGSWGRLLGASRECGGVYMAWVSGHPP</sequence>
<evidence type="ECO:0000313" key="1">
    <source>
        <dbReference type="EMBL" id="KAJ8338795.1"/>
    </source>
</evidence>
<name>A0A9Q1EHB8_SYNKA</name>
<organism evidence="1 2">
    <name type="scientific">Synaphobranchus kaupii</name>
    <name type="common">Kaup's arrowtooth eel</name>
    <dbReference type="NCBI Taxonomy" id="118154"/>
    <lineage>
        <taxon>Eukaryota</taxon>
        <taxon>Metazoa</taxon>
        <taxon>Chordata</taxon>
        <taxon>Craniata</taxon>
        <taxon>Vertebrata</taxon>
        <taxon>Euteleostomi</taxon>
        <taxon>Actinopterygii</taxon>
        <taxon>Neopterygii</taxon>
        <taxon>Teleostei</taxon>
        <taxon>Anguilliformes</taxon>
        <taxon>Synaphobranchidae</taxon>
        <taxon>Synaphobranchus</taxon>
    </lineage>
</organism>
<protein>
    <submittedName>
        <fullName evidence="1">Uncharacterized protein</fullName>
    </submittedName>
</protein>
<proteinExistence type="predicted"/>
<accession>A0A9Q1EHB8</accession>
<keyword evidence="2" id="KW-1185">Reference proteome</keyword>
<evidence type="ECO:0000313" key="2">
    <source>
        <dbReference type="Proteomes" id="UP001152622"/>
    </source>
</evidence>
<dbReference type="AlphaFoldDB" id="A0A9Q1EHB8"/>
<gene>
    <name evidence="1" type="ORF">SKAU_G00355810</name>
</gene>
<dbReference type="Proteomes" id="UP001152622">
    <property type="component" value="Chromosome 17"/>
</dbReference>
<comment type="caution">
    <text evidence="1">The sequence shown here is derived from an EMBL/GenBank/DDBJ whole genome shotgun (WGS) entry which is preliminary data.</text>
</comment>